<reference evidence="2 3" key="1">
    <citation type="submission" date="2019-12" db="EMBL/GenBank/DDBJ databases">
        <authorList>
            <person name="Floudas D."/>
            <person name="Bentzer J."/>
            <person name="Ahren D."/>
            <person name="Johansson T."/>
            <person name="Persson P."/>
            <person name="Tunlid A."/>
        </authorList>
    </citation>
    <scope>NUCLEOTIDE SEQUENCE [LARGE SCALE GENOMIC DNA]</scope>
    <source>
        <strain evidence="2 3">CBS 102.39</strain>
    </source>
</reference>
<dbReference type="PANTHER" id="PTHR28268:SF1">
    <property type="entry name" value="MICOS SUBUNIT MIC26"/>
    <property type="match status" value="1"/>
</dbReference>
<dbReference type="PANTHER" id="PTHR28268">
    <property type="entry name" value="MICOS SUBUNIT MIC26"/>
    <property type="match status" value="1"/>
</dbReference>
<accession>A0A8H4QL58</accession>
<dbReference type="InterPro" id="IPR019166">
    <property type="entry name" value="MIC26/MIC27"/>
</dbReference>
<comment type="caution">
    <text evidence="2">The sequence shown here is derived from an EMBL/GenBank/DDBJ whole genome shotgun (WGS) entry which is preliminary data.</text>
</comment>
<dbReference type="AlphaFoldDB" id="A0A8H4QL58"/>
<dbReference type="InterPro" id="IPR033181">
    <property type="entry name" value="Mic26_fungi"/>
</dbReference>
<dbReference type="GO" id="GO:0044284">
    <property type="term" value="C:mitochondrial crista junction"/>
    <property type="evidence" value="ECO:0007669"/>
    <property type="project" value="TreeGrafter"/>
</dbReference>
<dbReference type="Pfam" id="PF09769">
    <property type="entry name" value="ApoO"/>
    <property type="match status" value="1"/>
</dbReference>
<evidence type="ECO:0000313" key="2">
    <source>
        <dbReference type="EMBL" id="KAF4612382.1"/>
    </source>
</evidence>
<comment type="subunit">
    <text evidence="1">Component of the mitochondrial contact site and cristae organizing system (MICOS) complex.</text>
</comment>
<organism evidence="2 3">
    <name type="scientific">Agrocybe pediades</name>
    <dbReference type="NCBI Taxonomy" id="84607"/>
    <lineage>
        <taxon>Eukaryota</taxon>
        <taxon>Fungi</taxon>
        <taxon>Dikarya</taxon>
        <taxon>Basidiomycota</taxon>
        <taxon>Agaricomycotina</taxon>
        <taxon>Agaricomycetes</taxon>
        <taxon>Agaricomycetidae</taxon>
        <taxon>Agaricales</taxon>
        <taxon>Agaricineae</taxon>
        <taxon>Strophariaceae</taxon>
        <taxon>Agrocybe</taxon>
    </lineage>
</organism>
<dbReference type="EMBL" id="JAACJL010000057">
    <property type="protein sequence ID" value="KAF4612382.1"/>
    <property type="molecule type" value="Genomic_DNA"/>
</dbReference>
<dbReference type="GO" id="GO:0042407">
    <property type="term" value="P:cristae formation"/>
    <property type="evidence" value="ECO:0007669"/>
    <property type="project" value="InterPro"/>
</dbReference>
<sequence length="266" mass="29328">MFRSASRLPRRALLTATIAGTAVGLHDPSKLSIYPEPTPDVLLVESPSELEKQIGVARRHVHRAYSDAHAHIQGWVSKWIGVEHAVENRVKSIISPEESMTPNLLYVGVATLTGSILGRNRILLTRLLLPPIFLVASAKYFIPKTTHNLSSYLGSLEETYLPEVAAKHEIAKAHSAMTWERVKEATKNGREQINHGAVVAIAKVQEVTGLKLQETLGWKEEAKKAFADAKAEAKRVVEEVEKPIEKDVAAIKETVAKEVEEVKKAS</sequence>
<gene>
    <name evidence="2" type="ORF">D9613_004035</name>
</gene>
<evidence type="ECO:0000313" key="3">
    <source>
        <dbReference type="Proteomes" id="UP000521872"/>
    </source>
</evidence>
<comment type="subcellular location">
    <subcellularLocation>
        <location evidence="1">Mitochondrion inner membrane</location>
    </subcellularLocation>
</comment>
<proteinExistence type="predicted"/>
<protein>
    <recommendedName>
        <fullName evidence="1">MICOS complex subunit</fullName>
    </recommendedName>
</protein>
<keyword evidence="1" id="KW-0496">Mitochondrion</keyword>
<name>A0A8H4QL58_9AGAR</name>
<evidence type="ECO:0000256" key="1">
    <source>
        <dbReference type="RuleBase" id="RU363021"/>
    </source>
</evidence>
<keyword evidence="3" id="KW-1185">Reference proteome</keyword>
<comment type="function">
    <text evidence="1">Component of the MICOS complex, a large protein complex of the mitochondrial inner membrane that plays crucial roles in the maintenance of crista junctions, inner membrane architecture, and formation of contact sites to the outer membrane.</text>
</comment>
<keyword evidence="1" id="KW-0472">Membrane</keyword>
<dbReference type="Proteomes" id="UP000521872">
    <property type="component" value="Unassembled WGS sequence"/>
</dbReference>
<keyword evidence="1" id="KW-0999">Mitochondrion inner membrane</keyword>
<dbReference type="GO" id="GO:0061617">
    <property type="term" value="C:MICOS complex"/>
    <property type="evidence" value="ECO:0007669"/>
    <property type="project" value="UniProtKB-UniRule"/>
</dbReference>